<feature type="binding site" evidence="8 10">
    <location>
        <position position="115"/>
    </location>
    <ligand>
        <name>3-methyl-2-oxobutanoate</name>
        <dbReference type="ChEBI" id="CHEBI:11851"/>
    </ligand>
</feature>
<name>A0A9X0WH03_9GAMM</name>
<dbReference type="GO" id="GO:0003864">
    <property type="term" value="F:3-methyl-2-oxobutanoate hydroxymethyltransferase activity"/>
    <property type="evidence" value="ECO:0007669"/>
    <property type="project" value="UniProtKB-UniRule"/>
</dbReference>
<keyword evidence="13" id="KW-1185">Reference proteome</keyword>
<feature type="binding site" evidence="8 11">
    <location>
        <position position="117"/>
    </location>
    <ligand>
        <name>Mg(2+)</name>
        <dbReference type="ChEBI" id="CHEBI:18420"/>
    </ligand>
</feature>
<comment type="similarity">
    <text evidence="2 8">Belongs to the PanB family.</text>
</comment>
<feature type="binding site" evidence="8 11">
    <location>
        <position position="86"/>
    </location>
    <ligand>
        <name>Mg(2+)</name>
        <dbReference type="ChEBI" id="CHEBI:18420"/>
    </ligand>
</feature>
<dbReference type="Gene3D" id="3.20.20.60">
    <property type="entry name" value="Phosphoenolpyruvate-binding domains"/>
    <property type="match status" value="1"/>
</dbReference>
<dbReference type="SUPFAM" id="SSF51621">
    <property type="entry name" value="Phosphoenolpyruvate/pyruvate domain"/>
    <property type="match status" value="1"/>
</dbReference>
<evidence type="ECO:0000256" key="7">
    <source>
        <dbReference type="ARBA" id="ARBA00056497"/>
    </source>
</evidence>
<dbReference type="GO" id="GO:0015940">
    <property type="term" value="P:pantothenate biosynthetic process"/>
    <property type="evidence" value="ECO:0007669"/>
    <property type="project" value="UniProtKB-UniRule"/>
</dbReference>
<keyword evidence="8" id="KW-0963">Cytoplasm</keyword>
<sequence length="267" mass="27866">MSAAPISLTTLTTMKEQREPIAALTCYDASFARLLAAAGVDVVLVGDSLGMVLQGHATTVPVTLDHMVYHSACVARGRGRALLVADLPFLAAATPERALQAAGRLMQEGGAAVVKIEGGAPVLETVRLLSDQGVPVCAHLGLQPQSVHRLGGYRFQGRDEASADAIRGDALALEQAGASLLVLECVPRTLAAEVRARLRIPVIGIGAGADCDGQVLVLHDMLGINLGHVPRFSRDFMTGGDSVIAAVRRYVQAVKSGTFPGPAETLY</sequence>
<organism evidence="12 13">
    <name type="scientific">Thiocapsa imhoffii</name>
    <dbReference type="NCBI Taxonomy" id="382777"/>
    <lineage>
        <taxon>Bacteria</taxon>
        <taxon>Pseudomonadati</taxon>
        <taxon>Pseudomonadota</taxon>
        <taxon>Gammaproteobacteria</taxon>
        <taxon>Chromatiales</taxon>
        <taxon>Chromatiaceae</taxon>
        <taxon>Thiocapsa</taxon>
    </lineage>
</organism>
<reference evidence="12 13" key="1">
    <citation type="journal article" date="2020" name="Microorganisms">
        <title>Osmotic Adaptation and Compatible Solute Biosynthesis of Phototrophic Bacteria as Revealed from Genome Analyses.</title>
        <authorList>
            <person name="Imhoff J.F."/>
            <person name="Rahn T."/>
            <person name="Kunzel S."/>
            <person name="Keller A."/>
            <person name="Neulinger S.C."/>
        </authorList>
    </citation>
    <scope>NUCLEOTIDE SEQUENCE [LARGE SCALE GENOMIC DNA]</scope>
    <source>
        <strain evidence="12 13">DSM 21303</strain>
    </source>
</reference>
<evidence type="ECO:0000256" key="2">
    <source>
        <dbReference type="ARBA" id="ARBA00008676"/>
    </source>
</evidence>
<evidence type="ECO:0000256" key="5">
    <source>
        <dbReference type="ARBA" id="ARBA00022679"/>
    </source>
</evidence>
<evidence type="ECO:0000256" key="11">
    <source>
        <dbReference type="PIRSR" id="PIRSR000388-3"/>
    </source>
</evidence>
<gene>
    <name evidence="8 12" type="primary">panB</name>
    <name evidence="12" type="ORF">CKO25_06715</name>
</gene>
<evidence type="ECO:0000256" key="10">
    <source>
        <dbReference type="PIRSR" id="PIRSR000388-2"/>
    </source>
</evidence>
<dbReference type="HAMAP" id="MF_00156">
    <property type="entry name" value="PanB"/>
    <property type="match status" value="1"/>
</dbReference>
<keyword evidence="5 8" id="KW-0808">Transferase</keyword>
<dbReference type="AlphaFoldDB" id="A0A9X0WH03"/>
<evidence type="ECO:0000256" key="8">
    <source>
        <dbReference type="HAMAP-Rule" id="MF_00156"/>
    </source>
</evidence>
<dbReference type="EC" id="2.1.2.11" evidence="8"/>
<dbReference type="GO" id="GO:0000287">
    <property type="term" value="F:magnesium ion binding"/>
    <property type="evidence" value="ECO:0007669"/>
    <property type="project" value="TreeGrafter"/>
</dbReference>
<dbReference type="InterPro" id="IPR003700">
    <property type="entry name" value="Pantoate_hydroxy_MeTrfase"/>
</dbReference>
<dbReference type="PIRSF" id="PIRSF000388">
    <property type="entry name" value="Pantoate_hydroxy_MeTrfase"/>
    <property type="match status" value="1"/>
</dbReference>
<dbReference type="NCBIfam" id="TIGR00222">
    <property type="entry name" value="panB"/>
    <property type="match status" value="1"/>
</dbReference>
<dbReference type="GO" id="GO:0005737">
    <property type="term" value="C:cytoplasm"/>
    <property type="evidence" value="ECO:0007669"/>
    <property type="project" value="UniProtKB-SubCell"/>
</dbReference>
<feature type="binding site" evidence="8 10">
    <location>
        <position position="86"/>
    </location>
    <ligand>
        <name>3-methyl-2-oxobutanoate</name>
        <dbReference type="ChEBI" id="CHEBI:11851"/>
    </ligand>
</feature>
<keyword evidence="6 8" id="KW-0479">Metal-binding</keyword>
<dbReference type="InterPro" id="IPR015813">
    <property type="entry name" value="Pyrv/PenolPyrv_kinase-like_dom"/>
</dbReference>
<comment type="subunit">
    <text evidence="3 8">Homodecamer; pentamer of dimers.</text>
</comment>
<feature type="binding site" evidence="8 11">
    <location>
        <position position="47"/>
    </location>
    <ligand>
        <name>Mg(2+)</name>
        <dbReference type="ChEBI" id="CHEBI:18420"/>
    </ligand>
</feature>
<comment type="catalytic activity">
    <reaction evidence="8">
        <text>(6R)-5,10-methylene-5,6,7,8-tetrahydrofolate + 3-methyl-2-oxobutanoate + H2O = 2-dehydropantoate + (6S)-5,6,7,8-tetrahydrofolate</text>
        <dbReference type="Rhea" id="RHEA:11824"/>
        <dbReference type="ChEBI" id="CHEBI:11561"/>
        <dbReference type="ChEBI" id="CHEBI:11851"/>
        <dbReference type="ChEBI" id="CHEBI:15377"/>
        <dbReference type="ChEBI" id="CHEBI:15636"/>
        <dbReference type="ChEBI" id="CHEBI:57453"/>
        <dbReference type="EC" id="2.1.2.11"/>
    </reaction>
</comment>
<comment type="pathway">
    <text evidence="1 8">Cofactor biosynthesis; (R)-pantothenate biosynthesis; (R)-pantoate from 3-methyl-2-oxobutanoate: step 1/2.</text>
</comment>
<proteinExistence type="inferred from homology"/>
<dbReference type="PANTHER" id="PTHR20881">
    <property type="entry name" value="3-METHYL-2-OXOBUTANOATE HYDROXYMETHYLTRANSFERASE"/>
    <property type="match status" value="1"/>
</dbReference>
<dbReference type="Proteomes" id="UP001138802">
    <property type="component" value="Unassembled WGS sequence"/>
</dbReference>
<dbReference type="InterPro" id="IPR040442">
    <property type="entry name" value="Pyrv_kinase-like_dom_sf"/>
</dbReference>
<dbReference type="CDD" id="cd06557">
    <property type="entry name" value="KPHMT-like"/>
    <property type="match status" value="1"/>
</dbReference>
<keyword evidence="4 8" id="KW-0566">Pantothenate biosynthesis</keyword>
<dbReference type="NCBIfam" id="NF001452">
    <property type="entry name" value="PRK00311.1"/>
    <property type="match status" value="1"/>
</dbReference>
<evidence type="ECO:0000256" key="9">
    <source>
        <dbReference type="PIRSR" id="PIRSR000388-1"/>
    </source>
</evidence>
<comment type="caution">
    <text evidence="12">The sequence shown here is derived from an EMBL/GenBank/DDBJ whole genome shotgun (WGS) entry which is preliminary data.</text>
</comment>
<evidence type="ECO:0000256" key="6">
    <source>
        <dbReference type="ARBA" id="ARBA00022723"/>
    </source>
</evidence>
<feature type="active site" description="Proton acceptor" evidence="8 9">
    <location>
        <position position="184"/>
    </location>
</feature>
<feature type="binding site" evidence="8 10">
    <location>
        <begin position="47"/>
        <end position="48"/>
    </location>
    <ligand>
        <name>3-methyl-2-oxobutanoate</name>
        <dbReference type="ChEBI" id="CHEBI:11851"/>
    </ligand>
</feature>
<comment type="cofactor">
    <cofactor evidence="8 11">
        <name>Mg(2+)</name>
        <dbReference type="ChEBI" id="CHEBI:18420"/>
    </cofactor>
    <text evidence="8 11">Binds 1 Mg(2+) ion per subunit.</text>
</comment>
<dbReference type="PANTHER" id="PTHR20881:SF0">
    <property type="entry name" value="3-METHYL-2-OXOBUTANOATE HYDROXYMETHYLTRANSFERASE"/>
    <property type="match status" value="1"/>
</dbReference>
<dbReference type="EMBL" id="NRSD01000005">
    <property type="protein sequence ID" value="MBK1644350.1"/>
    <property type="molecule type" value="Genomic_DNA"/>
</dbReference>
<evidence type="ECO:0000313" key="13">
    <source>
        <dbReference type="Proteomes" id="UP001138802"/>
    </source>
</evidence>
<protein>
    <recommendedName>
        <fullName evidence="8">3-methyl-2-oxobutanoate hydroxymethyltransferase</fullName>
        <ecNumber evidence="8">2.1.2.11</ecNumber>
    </recommendedName>
    <alternativeName>
        <fullName evidence="8">Ketopantoate hydroxymethyltransferase</fullName>
        <shortName evidence="8">KPHMT</shortName>
    </alternativeName>
</protein>
<dbReference type="RefSeq" id="WP_200387152.1">
    <property type="nucleotide sequence ID" value="NZ_NRSD01000005.1"/>
</dbReference>
<keyword evidence="8 11" id="KW-0460">Magnesium</keyword>
<comment type="subcellular location">
    <subcellularLocation>
        <location evidence="8">Cytoplasm</location>
    </subcellularLocation>
</comment>
<dbReference type="Pfam" id="PF02548">
    <property type="entry name" value="Pantoate_transf"/>
    <property type="match status" value="1"/>
</dbReference>
<evidence type="ECO:0000256" key="3">
    <source>
        <dbReference type="ARBA" id="ARBA00011424"/>
    </source>
</evidence>
<evidence type="ECO:0000313" key="12">
    <source>
        <dbReference type="EMBL" id="MBK1644350.1"/>
    </source>
</evidence>
<evidence type="ECO:0000256" key="4">
    <source>
        <dbReference type="ARBA" id="ARBA00022655"/>
    </source>
</evidence>
<accession>A0A9X0WH03</accession>
<comment type="function">
    <text evidence="7 8">Catalyzes the reversible reaction in which hydroxymethyl group from 5,10-methylenetetrahydrofolate is transferred onto alpha-ketoisovalerate to form ketopantoate.</text>
</comment>
<dbReference type="FunFam" id="3.20.20.60:FF:000003">
    <property type="entry name" value="3-methyl-2-oxobutanoate hydroxymethyltransferase"/>
    <property type="match status" value="1"/>
</dbReference>
<evidence type="ECO:0000256" key="1">
    <source>
        <dbReference type="ARBA" id="ARBA00005033"/>
    </source>
</evidence>